<dbReference type="EMBL" id="SZYD01000011">
    <property type="protein sequence ID" value="KAD4888842.1"/>
    <property type="molecule type" value="Genomic_DNA"/>
</dbReference>
<dbReference type="Proteomes" id="UP000326396">
    <property type="component" value="Linkage Group LG19"/>
</dbReference>
<keyword evidence="3" id="KW-1185">Reference proteome</keyword>
<sequence>MAVVTIWMNPPSQQHAAVQGTDSTAGGPILDLVILVQGDTHLVHIQIQTPGIYSITVLLIGHTGLHLHAPAPLCQVGLLHGLVQSPNWVAPTSHGPSNHHSTGTRQPYQQAHLTTSDPMDPTQAVEAFQAMILNQMDEQ</sequence>
<reference evidence="2 3" key="1">
    <citation type="submission" date="2019-05" db="EMBL/GenBank/DDBJ databases">
        <title>Mikania micrantha, genome provides insights into the molecular mechanism of rapid growth.</title>
        <authorList>
            <person name="Liu B."/>
        </authorList>
    </citation>
    <scope>NUCLEOTIDE SEQUENCE [LARGE SCALE GENOMIC DNA]</scope>
    <source>
        <strain evidence="2">NLD-2019</strain>
        <tissue evidence="2">Leaf</tissue>
    </source>
</reference>
<name>A0A5N6NIG4_9ASTR</name>
<feature type="compositionally biased region" description="Polar residues" evidence="1">
    <location>
        <begin position="94"/>
        <end position="117"/>
    </location>
</feature>
<comment type="caution">
    <text evidence="2">The sequence shown here is derived from an EMBL/GenBank/DDBJ whole genome shotgun (WGS) entry which is preliminary data.</text>
</comment>
<proteinExistence type="predicted"/>
<evidence type="ECO:0000313" key="3">
    <source>
        <dbReference type="Proteomes" id="UP000326396"/>
    </source>
</evidence>
<evidence type="ECO:0000256" key="1">
    <source>
        <dbReference type="SAM" id="MobiDB-lite"/>
    </source>
</evidence>
<gene>
    <name evidence="2" type="ORF">E3N88_20915</name>
</gene>
<accession>A0A5N6NIG4</accession>
<evidence type="ECO:0000313" key="2">
    <source>
        <dbReference type="EMBL" id="KAD4888842.1"/>
    </source>
</evidence>
<dbReference type="AlphaFoldDB" id="A0A5N6NIG4"/>
<protein>
    <submittedName>
        <fullName evidence="2">Uncharacterized protein</fullName>
    </submittedName>
</protein>
<organism evidence="2 3">
    <name type="scientific">Mikania micrantha</name>
    <name type="common">bitter vine</name>
    <dbReference type="NCBI Taxonomy" id="192012"/>
    <lineage>
        <taxon>Eukaryota</taxon>
        <taxon>Viridiplantae</taxon>
        <taxon>Streptophyta</taxon>
        <taxon>Embryophyta</taxon>
        <taxon>Tracheophyta</taxon>
        <taxon>Spermatophyta</taxon>
        <taxon>Magnoliopsida</taxon>
        <taxon>eudicotyledons</taxon>
        <taxon>Gunneridae</taxon>
        <taxon>Pentapetalae</taxon>
        <taxon>asterids</taxon>
        <taxon>campanulids</taxon>
        <taxon>Asterales</taxon>
        <taxon>Asteraceae</taxon>
        <taxon>Asteroideae</taxon>
        <taxon>Heliantheae alliance</taxon>
        <taxon>Eupatorieae</taxon>
        <taxon>Mikania</taxon>
    </lineage>
</organism>
<feature type="region of interest" description="Disordered" evidence="1">
    <location>
        <begin position="90"/>
        <end position="118"/>
    </location>
</feature>